<name>A0A9D1DWT6_9FIRM</name>
<proteinExistence type="inferred from homology"/>
<dbReference type="GO" id="GO:0051117">
    <property type="term" value="F:ATPase binding"/>
    <property type="evidence" value="ECO:0007669"/>
    <property type="project" value="TreeGrafter"/>
</dbReference>
<comment type="similarity">
    <text evidence="1 6">Belongs to the peptidase S14 family.</text>
</comment>
<dbReference type="PANTHER" id="PTHR10381:SF70">
    <property type="entry name" value="ATP-DEPENDENT CLP PROTEASE PROTEOLYTIC SUBUNIT"/>
    <property type="match status" value="1"/>
</dbReference>
<dbReference type="SUPFAM" id="SSF52096">
    <property type="entry name" value="ClpP/crotonase"/>
    <property type="match status" value="1"/>
</dbReference>
<dbReference type="GO" id="GO:0006515">
    <property type="term" value="P:protein quality control for misfolded or incompletely synthesized proteins"/>
    <property type="evidence" value="ECO:0007669"/>
    <property type="project" value="TreeGrafter"/>
</dbReference>
<dbReference type="InterPro" id="IPR001907">
    <property type="entry name" value="ClpP"/>
</dbReference>
<dbReference type="Pfam" id="PF00574">
    <property type="entry name" value="CLP_protease"/>
    <property type="match status" value="1"/>
</dbReference>
<dbReference type="GO" id="GO:0009368">
    <property type="term" value="C:endopeptidase Clp complex"/>
    <property type="evidence" value="ECO:0007669"/>
    <property type="project" value="TreeGrafter"/>
</dbReference>
<evidence type="ECO:0000313" key="8">
    <source>
        <dbReference type="Proteomes" id="UP000824241"/>
    </source>
</evidence>
<reference evidence="7" key="1">
    <citation type="submission" date="2020-10" db="EMBL/GenBank/DDBJ databases">
        <authorList>
            <person name="Gilroy R."/>
        </authorList>
    </citation>
    <scope>NUCLEOTIDE SEQUENCE</scope>
    <source>
        <strain evidence="7">CHK189-12415</strain>
    </source>
</reference>
<organism evidence="7 8">
    <name type="scientific">Candidatus Faecivivens stercoravium</name>
    <dbReference type="NCBI Taxonomy" id="2840803"/>
    <lineage>
        <taxon>Bacteria</taxon>
        <taxon>Bacillati</taxon>
        <taxon>Bacillota</taxon>
        <taxon>Clostridia</taxon>
        <taxon>Eubacteriales</taxon>
        <taxon>Oscillospiraceae</taxon>
        <taxon>Oscillospiraceae incertae sedis</taxon>
        <taxon>Candidatus Faecivivens</taxon>
    </lineage>
</organism>
<evidence type="ECO:0000256" key="2">
    <source>
        <dbReference type="ARBA" id="ARBA00022490"/>
    </source>
</evidence>
<dbReference type="PRINTS" id="PR00127">
    <property type="entry name" value="CLPPROTEASEP"/>
</dbReference>
<dbReference type="InterPro" id="IPR029045">
    <property type="entry name" value="ClpP/crotonase-like_dom_sf"/>
</dbReference>
<dbReference type="CDD" id="cd07016">
    <property type="entry name" value="S14_ClpP_1"/>
    <property type="match status" value="1"/>
</dbReference>
<keyword evidence="4" id="KW-0378">Hydrolase</keyword>
<protein>
    <recommendedName>
        <fullName evidence="6">ATP-dependent Clp protease proteolytic subunit</fullName>
    </recommendedName>
</protein>
<dbReference type="Gene3D" id="3.90.226.10">
    <property type="entry name" value="2-enoyl-CoA Hydratase, Chain A, domain 1"/>
    <property type="match status" value="1"/>
</dbReference>
<dbReference type="EMBL" id="DVHA01000075">
    <property type="protein sequence ID" value="HIR60378.1"/>
    <property type="molecule type" value="Genomic_DNA"/>
</dbReference>
<dbReference type="PANTHER" id="PTHR10381">
    <property type="entry name" value="ATP-DEPENDENT CLP PROTEASE PROTEOLYTIC SUBUNIT"/>
    <property type="match status" value="1"/>
</dbReference>
<evidence type="ECO:0000256" key="4">
    <source>
        <dbReference type="ARBA" id="ARBA00022801"/>
    </source>
</evidence>
<keyword evidence="3 7" id="KW-0645">Protease</keyword>
<evidence type="ECO:0000256" key="1">
    <source>
        <dbReference type="ARBA" id="ARBA00007039"/>
    </source>
</evidence>
<keyword evidence="2" id="KW-0963">Cytoplasm</keyword>
<dbReference type="GO" id="GO:0004252">
    <property type="term" value="F:serine-type endopeptidase activity"/>
    <property type="evidence" value="ECO:0007669"/>
    <property type="project" value="InterPro"/>
</dbReference>
<dbReference type="Proteomes" id="UP000824241">
    <property type="component" value="Unassembled WGS sequence"/>
</dbReference>
<evidence type="ECO:0000313" key="7">
    <source>
        <dbReference type="EMBL" id="HIR60378.1"/>
    </source>
</evidence>
<dbReference type="GO" id="GO:0004176">
    <property type="term" value="F:ATP-dependent peptidase activity"/>
    <property type="evidence" value="ECO:0007669"/>
    <property type="project" value="InterPro"/>
</dbReference>
<accession>A0A9D1DWT6</accession>
<dbReference type="InterPro" id="IPR023562">
    <property type="entry name" value="ClpP/TepA"/>
</dbReference>
<reference evidence="7" key="2">
    <citation type="journal article" date="2021" name="PeerJ">
        <title>Extensive microbial diversity within the chicken gut microbiome revealed by metagenomics and culture.</title>
        <authorList>
            <person name="Gilroy R."/>
            <person name="Ravi A."/>
            <person name="Getino M."/>
            <person name="Pursley I."/>
            <person name="Horton D.L."/>
            <person name="Alikhan N.F."/>
            <person name="Baker D."/>
            <person name="Gharbi K."/>
            <person name="Hall N."/>
            <person name="Watson M."/>
            <person name="Adriaenssens E.M."/>
            <person name="Foster-Nyarko E."/>
            <person name="Jarju S."/>
            <person name="Secka A."/>
            <person name="Antonio M."/>
            <person name="Oren A."/>
            <person name="Chaudhuri R.R."/>
            <person name="La Ragione R."/>
            <person name="Hildebrand F."/>
            <person name="Pallen M.J."/>
        </authorList>
    </citation>
    <scope>NUCLEOTIDE SEQUENCE</scope>
    <source>
        <strain evidence="7">CHK189-12415</strain>
    </source>
</reference>
<dbReference type="AlphaFoldDB" id="A0A9D1DWT6"/>
<keyword evidence="5" id="KW-0720">Serine protease</keyword>
<dbReference type="NCBIfam" id="NF045542">
    <property type="entry name" value="Clp_rel_HeadMat"/>
    <property type="match status" value="1"/>
</dbReference>
<sequence>MENKRFWSRLGQDEFSLYGEIVMDAGCKWSDDDVAPADVRDALAAAGGRDIFLRVNSPGGDVFSGIAIYNQLKAYPGRVTAKVEGLAASIASVIVMAADEIQMPENSYLMVHRAWTYACGNAEELLNQAAVLERIDGSMMDAYREKLKDPSLEDELRAAVEAETWMGAREAARFFNLTVTGAEEIAASAGSAAALARCKAVLPAGMREEDENEPLAEEIRMRLKLMEMEG</sequence>
<evidence type="ECO:0000256" key="6">
    <source>
        <dbReference type="RuleBase" id="RU003567"/>
    </source>
</evidence>
<evidence type="ECO:0000256" key="5">
    <source>
        <dbReference type="ARBA" id="ARBA00022825"/>
    </source>
</evidence>
<comment type="caution">
    <text evidence="7">The sequence shown here is derived from an EMBL/GenBank/DDBJ whole genome shotgun (WGS) entry which is preliminary data.</text>
</comment>
<evidence type="ECO:0000256" key="3">
    <source>
        <dbReference type="ARBA" id="ARBA00022670"/>
    </source>
</evidence>
<gene>
    <name evidence="7" type="ORF">IAB37_02225</name>
</gene>